<evidence type="ECO:0000256" key="4">
    <source>
        <dbReference type="ARBA" id="ARBA00022723"/>
    </source>
</evidence>
<dbReference type="GO" id="GO:0016787">
    <property type="term" value="F:hydrolase activity"/>
    <property type="evidence" value="ECO:0007669"/>
    <property type="project" value="UniProtKB-KW"/>
</dbReference>
<reference evidence="10" key="2">
    <citation type="submission" date="2021-02" db="EMBL/GenBank/DDBJ databases">
        <authorList>
            <person name="Han P."/>
        </authorList>
    </citation>
    <scope>NUCLEOTIDE SEQUENCE</scope>
    <source>
        <strain evidence="10">Nitrosomonas nitrosa 18-3D</strain>
    </source>
</reference>
<dbReference type="AlphaFoldDB" id="A0A1I4LNZ6"/>
<dbReference type="GO" id="GO:0043571">
    <property type="term" value="P:maintenance of CRISPR repeat elements"/>
    <property type="evidence" value="ECO:0007669"/>
    <property type="project" value="UniProtKB-UniRule"/>
</dbReference>
<evidence type="ECO:0000256" key="2">
    <source>
        <dbReference type="ARBA" id="ARBA00009959"/>
    </source>
</evidence>
<feature type="binding site" evidence="9">
    <location>
        <position position="9"/>
    </location>
    <ligand>
        <name>Mg(2+)</name>
        <dbReference type="ChEBI" id="CHEBI:18420"/>
        <note>catalytic</note>
    </ligand>
</feature>
<dbReference type="Gene3D" id="3.30.70.240">
    <property type="match status" value="1"/>
</dbReference>
<evidence type="ECO:0000256" key="1">
    <source>
        <dbReference type="ARBA" id="ARBA00001946"/>
    </source>
</evidence>
<evidence type="ECO:0000256" key="8">
    <source>
        <dbReference type="ARBA" id="ARBA00023118"/>
    </source>
</evidence>
<keyword evidence="7 9" id="KW-0460">Magnesium</keyword>
<comment type="subunit">
    <text evidence="9">Homodimer, forms a heterotetramer with a Cas1 homodimer.</text>
</comment>
<keyword evidence="8 9" id="KW-0051">Antiviral defense</keyword>
<dbReference type="HAMAP" id="MF_01471">
    <property type="entry name" value="Cas2"/>
    <property type="match status" value="1"/>
</dbReference>
<evidence type="ECO:0000313" key="12">
    <source>
        <dbReference type="Proteomes" id="UP000199561"/>
    </source>
</evidence>
<dbReference type="GO" id="GO:0051607">
    <property type="term" value="P:defense response to virus"/>
    <property type="evidence" value="ECO:0007669"/>
    <property type="project" value="UniProtKB-UniRule"/>
</dbReference>
<dbReference type="SUPFAM" id="SSF143430">
    <property type="entry name" value="TTP0101/SSO1404-like"/>
    <property type="match status" value="1"/>
</dbReference>
<dbReference type="EMBL" id="CAJNAP010000001">
    <property type="protein sequence ID" value="CAE6485512.1"/>
    <property type="molecule type" value="Genomic_DNA"/>
</dbReference>
<protein>
    <recommendedName>
        <fullName evidence="9">CRISPR-associated endoribonuclease Cas2</fullName>
        <ecNumber evidence="9">3.1.-.-</ecNumber>
    </recommendedName>
</protein>
<evidence type="ECO:0000313" key="11">
    <source>
        <dbReference type="EMBL" id="SFL92631.1"/>
    </source>
</evidence>
<proteinExistence type="inferred from homology"/>
<name>A0A1I4LNZ6_9PROT</name>
<keyword evidence="6 9" id="KW-0378">Hydrolase</keyword>
<evidence type="ECO:0000256" key="6">
    <source>
        <dbReference type="ARBA" id="ARBA00022801"/>
    </source>
</evidence>
<evidence type="ECO:0000256" key="9">
    <source>
        <dbReference type="HAMAP-Rule" id="MF_01471"/>
    </source>
</evidence>
<dbReference type="RefSeq" id="WP_090666083.1">
    <property type="nucleotide sequence ID" value="NZ_CAJNAP010000001.1"/>
</dbReference>
<keyword evidence="3 9" id="KW-0540">Nuclease</keyword>
<evidence type="ECO:0000256" key="3">
    <source>
        <dbReference type="ARBA" id="ARBA00022722"/>
    </source>
</evidence>
<evidence type="ECO:0000313" key="10">
    <source>
        <dbReference type="EMBL" id="CAE6485512.1"/>
    </source>
</evidence>
<organism evidence="11 12">
    <name type="scientific">Nitrosomonas nitrosa</name>
    <dbReference type="NCBI Taxonomy" id="52442"/>
    <lineage>
        <taxon>Bacteria</taxon>
        <taxon>Pseudomonadati</taxon>
        <taxon>Pseudomonadota</taxon>
        <taxon>Betaproteobacteria</taxon>
        <taxon>Nitrosomonadales</taxon>
        <taxon>Nitrosomonadaceae</taxon>
        <taxon>Nitrosomonas</taxon>
    </lineage>
</organism>
<keyword evidence="4 9" id="KW-0479">Metal-binding</keyword>
<comment type="function">
    <text evidence="9">CRISPR (clustered regularly interspaced short palindromic repeat), is an adaptive immune system that provides protection against mobile genetic elements (viruses, transposable elements and conjugative plasmids). CRISPR clusters contain sequences complementary to antecedent mobile elements and target invading nucleic acids. CRISPR clusters are transcribed and processed into CRISPR RNA (crRNA). Functions as a ssRNA-specific endoribonuclease. Involved in the integration of spacer DNA into the CRISPR cassette.</text>
</comment>
<dbReference type="InterPro" id="IPR019199">
    <property type="entry name" value="Virulence_VapD/CRISPR_Cas2"/>
</dbReference>
<dbReference type="EC" id="3.1.-.-" evidence="9"/>
<evidence type="ECO:0000256" key="7">
    <source>
        <dbReference type="ARBA" id="ARBA00022842"/>
    </source>
</evidence>
<dbReference type="STRING" id="52442.SAMN05421880_102148"/>
<dbReference type="CDD" id="cd09725">
    <property type="entry name" value="Cas2_I_II_III"/>
    <property type="match status" value="1"/>
</dbReference>
<dbReference type="OrthoDB" id="9798176at2"/>
<sequence>MLHWVIGYDITDARRLQRVYRAVLRYAIPLELSVFLLTGHERDMQRCLEEISSLIDPKSDDLRCYPLPNRGLQERIGKATLPAGIHWSGLPIEKN</sequence>
<dbReference type="Proteomes" id="UP000199561">
    <property type="component" value="Unassembled WGS sequence"/>
</dbReference>
<comment type="cofactor">
    <cofactor evidence="1 9">
        <name>Mg(2+)</name>
        <dbReference type="ChEBI" id="CHEBI:18420"/>
    </cofactor>
</comment>
<dbReference type="Proteomes" id="UP000601736">
    <property type="component" value="Unassembled WGS sequence"/>
</dbReference>
<dbReference type="Pfam" id="PF09827">
    <property type="entry name" value="CRISPR_Cas2"/>
    <property type="match status" value="1"/>
</dbReference>
<comment type="similarity">
    <text evidence="2 9">Belongs to the CRISPR-associated endoribonuclease Cas2 protein family.</text>
</comment>
<reference evidence="11 12" key="1">
    <citation type="submission" date="2016-10" db="EMBL/GenBank/DDBJ databases">
        <authorList>
            <person name="de Groot N.N."/>
        </authorList>
    </citation>
    <scope>NUCLEOTIDE SEQUENCE [LARGE SCALE GENOMIC DNA]</scope>
    <source>
        <strain evidence="11 12">Nm146</strain>
    </source>
</reference>
<evidence type="ECO:0000256" key="5">
    <source>
        <dbReference type="ARBA" id="ARBA00022759"/>
    </source>
</evidence>
<dbReference type="GO" id="GO:0004521">
    <property type="term" value="F:RNA endonuclease activity"/>
    <property type="evidence" value="ECO:0007669"/>
    <property type="project" value="InterPro"/>
</dbReference>
<gene>
    <name evidence="10" type="primary">cas</name>
    <name evidence="9" type="synonym">cas2</name>
    <name evidence="10" type="ORF">NMYAN_10290</name>
    <name evidence="11" type="ORF">SAMN05421880_102148</name>
</gene>
<keyword evidence="5 9" id="KW-0255">Endonuclease</keyword>
<dbReference type="InterPro" id="IPR021127">
    <property type="entry name" value="CRISPR_associated_Cas2"/>
</dbReference>
<dbReference type="GO" id="GO:0046872">
    <property type="term" value="F:metal ion binding"/>
    <property type="evidence" value="ECO:0007669"/>
    <property type="project" value="UniProtKB-UniRule"/>
</dbReference>
<dbReference type="EMBL" id="FOUF01000002">
    <property type="protein sequence ID" value="SFL92631.1"/>
    <property type="molecule type" value="Genomic_DNA"/>
</dbReference>
<accession>A0A1I4LNZ6</accession>
<keyword evidence="12" id="KW-1185">Reference proteome</keyword>